<feature type="transmembrane region" description="Helical" evidence="2">
    <location>
        <begin position="384"/>
        <end position="407"/>
    </location>
</feature>
<dbReference type="Proteomes" id="UP000676194">
    <property type="component" value="Chromosome"/>
</dbReference>
<evidence type="ECO:0000256" key="2">
    <source>
        <dbReference type="SAM" id="Phobius"/>
    </source>
</evidence>
<evidence type="ECO:0000313" key="3">
    <source>
        <dbReference type="EMBL" id="QVL34060.1"/>
    </source>
</evidence>
<sequence>MPVVGCPSCKHKADIPSQYLGKKIRCKHCDAVFEAAIWADPPSFLSTKPKKKSSVKPSQKSSAPEPMEFIYDEVFEGEHQEAPPKINKKTTKNPEPTKLTEIERIKIIEEDVPEYAPTPQRPKSDWDQYSKLAQRNAADLSLLTLVTSGGLYLAAILFLFVQMFVAWVGIGYWGWAAEIGGWCSCFSWFLGILAPILALTGPRRQKLLTITLITISLWTMHFLLMTLVATGTLNFGSLTFGQGVRFERSSFSVTGYFSFIISAVELASMLFTSGSVFSAKLVVLTVLFCLIEVGCLFSLGLFLEALYRTIKKDFYGDEARNFSTASLLASGMLILLGLFFGLIFWMMSPSQESLFANSGASLNPADFQAKVTETMDRALSYGKLARHLSVIMNSLLYLTLTALWSYLLRITLEIRSSIK</sequence>
<dbReference type="Gene3D" id="2.20.28.160">
    <property type="match status" value="1"/>
</dbReference>
<dbReference type="KEGG" id="tsph:KIH39_09180"/>
<proteinExistence type="predicted"/>
<dbReference type="RefSeq" id="WP_213499033.1">
    <property type="nucleotide sequence ID" value="NZ_CP074694.1"/>
</dbReference>
<feature type="transmembrane region" description="Helical" evidence="2">
    <location>
        <begin position="179"/>
        <end position="200"/>
    </location>
</feature>
<keyword evidence="4" id="KW-1185">Reference proteome</keyword>
<feature type="region of interest" description="Disordered" evidence="1">
    <location>
        <begin position="46"/>
        <end position="65"/>
    </location>
</feature>
<evidence type="ECO:0000256" key="1">
    <source>
        <dbReference type="SAM" id="MobiDB-lite"/>
    </source>
</evidence>
<keyword evidence="2" id="KW-0812">Transmembrane</keyword>
<gene>
    <name evidence="3" type="ORF">KIH39_09180</name>
</gene>
<feature type="transmembrane region" description="Helical" evidence="2">
    <location>
        <begin position="253"/>
        <end position="274"/>
    </location>
</feature>
<feature type="transmembrane region" description="Helical" evidence="2">
    <location>
        <begin position="151"/>
        <end position="173"/>
    </location>
</feature>
<accession>A0A8E6EWJ7</accession>
<organism evidence="3 4">
    <name type="scientific">Telmatocola sphagniphila</name>
    <dbReference type="NCBI Taxonomy" id="1123043"/>
    <lineage>
        <taxon>Bacteria</taxon>
        <taxon>Pseudomonadati</taxon>
        <taxon>Planctomycetota</taxon>
        <taxon>Planctomycetia</taxon>
        <taxon>Gemmatales</taxon>
        <taxon>Gemmataceae</taxon>
    </lineage>
</organism>
<protein>
    <submittedName>
        <fullName evidence="3">Uncharacterized protein</fullName>
    </submittedName>
</protein>
<feature type="compositionally biased region" description="Low complexity" evidence="1">
    <location>
        <begin position="55"/>
        <end position="64"/>
    </location>
</feature>
<keyword evidence="2" id="KW-0472">Membrane</keyword>
<dbReference type="EMBL" id="CP074694">
    <property type="protein sequence ID" value="QVL34060.1"/>
    <property type="molecule type" value="Genomic_DNA"/>
</dbReference>
<keyword evidence="2" id="KW-1133">Transmembrane helix</keyword>
<feature type="transmembrane region" description="Helical" evidence="2">
    <location>
        <begin position="207"/>
        <end position="233"/>
    </location>
</feature>
<evidence type="ECO:0000313" key="4">
    <source>
        <dbReference type="Proteomes" id="UP000676194"/>
    </source>
</evidence>
<feature type="transmembrane region" description="Helical" evidence="2">
    <location>
        <begin position="281"/>
        <end position="302"/>
    </location>
</feature>
<reference evidence="3" key="1">
    <citation type="submission" date="2021-05" db="EMBL/GenBank/DDBJ databases">
        <title>Complete genome sequence of the cellulolytic planctomycete Telmatocola sphagniphila SP2T and characterization of the first cellulase from planctomycetes.</title>
        <authorList>
            <person name="Rakitin A.L."/>
            <person name="Beletsky A.V."/>
            <person name="Naumoff D.G."/>
            <person name="Kulichevskaya I.S."/>
            <person name="Mardanov A.V."/>
            <person name="Ravin N.V."/>
            <person name="Dedysh S.N."/>
        </authorList>
    </citation>
    <scope>NUCLEOTIDE SEQUENCE</scope>
    <source>
        <strain evidence="3">SP2T</strain>
    </source>
</reference>
<dbReference type="AlphaFoldDB" id="A0A8E6EWJ7"/>
<feature type="transmembrane region" description="Helical" evidence="2">
    <location>
        <begin position="322"/>
        <end position="345"/>
    </location>
</feature>
<name>A0A8E6EWJ7_9BACT</name>